<gene>
    <name evidence="2" type="ORF">BYL167_LOCUS28177</name>
    <name evidence="4" type="ORF">GIL414_LOCUS32119</name>
    <name evidence="3" type="ORF">SMN809_LOCUS31538</name>
</gene>
<comment type="caution">
    <text evidence="2">The sequence shown here is derived from an EMBL/GenBank/DDBJ whole genome shotgun (WGS) entry which is preliminary data.</text>
</comment>
<dbReference type="EMBL" id="CAJOBH010038978">
    <property type="protein sequence ID" value="CAF4318169.1"/>
    <property type="molecule type" value="Genomic_DNA"/>
</dbReference>
<dbReference type="EMBL" id="CAJOBJ010067177">
    <property type="protein sequence ID" value="CAF4444170.1"/>
    <property type="molecule type" value="Genomic_DNA"/>
</dbReference>
<evidence type="ECO:0000256" key="1">
    <source>
        <dbReference type="SAM" id="Coils"/>
    </source>
</evidence>
<feature type="coiled-coil region" evidence="1">
    <location>
        <begin position="31"/>
        <end position="58"/>
    </location>
</feature>
<sequence>TESSDETKSDAASDKRLSSILDQKSYIEEINRNLQKTLVSLQNKLQALEQTNKTLVENDGQQKTRIEQLEE</sequence>
<evidence type="ECO:0000313" key="2">
    <source>
        <dbReference type="EMBL" id="CAF4318169.1"/>
    </source>
</evidence>
<evidence type="ECO:0000313" key="3">
    <source>
        <dbReference type="EMBL" id="CAF4424824.1"/>
    </source>
</evidence>
<dbReference type="Proteomes" id="UP000681967">
    <property type="component" value="Unassembled WGS sequence"/>
</dbReference>
<evidence type="ECO:0000313" key="5">
    <source>
        <dbReference type="Proteomes" id="UP000681967"/>
    </source>
</evidence>
<evidence type="ECO:0000313" key="4">
    <source>
        <dbReference type="EMBL" id="CAF4444170.1"/>
    </source>
</evidence>
<feature type="non-terminal residue" evidence="2">
    <location>
        <position position="1"/>
    </location>
</feature>
<dbReference type="Proteomes" id="UP000681720">
    <property type="component" value="Unassembled WGS sequence"/>
</dbReference>
<dbReference type="EMBL" id="CAJOBI010063271">
    <property type="protein sequence ID" value="CAF4424824.1"/>
    <property type="molecule type" value="Genomic_DNA"/>
</dbReference>
<feature type="non-terminal residue" evidence="2">
    <location>
        <position position="71"/>
    </location>
</feature>
<keyword evidence="1" id="KW-0175">Coiled coil</keyword>
<proteinExistence type="predicted"/>
<protein>
    <submittedName>
        <fullName evidence="2">Uncharacterized protein</fullName>
    </submittedName>
</protein>
<dbReference type="AlphaFoldDB" id="A0A8S2U6R6"/>
<dbReference type="Proteomes" id="UP000676336">
    <property type="component" value="Unassembled WGS sequence"/>
</dbReference>
<name>A0A8S2U6R6_9BILA</name>
<accession>A0A8S2U6R6</accession>
<organism evidence="2 5">
    <name type="scientific">Rotaria magnacalcarata</name>
    <dbReference type="NCBI Taxonomy" id="392030"/>
    <lineage>
        <taxon>Eukaryota</taxon>
        <taxon>Metazoa</taxon>
        <taxon>Spiralia</taxon>
        <taxon>Gnathifera</taxon>
        <taxon>Rotifera</taxon>
        <taxon>Eurotatoria</taxon>
        <taxon>Bdelloidea</taxon>
        <taxon>Philodinida</taxon>
        <taxon>Philodinidae</taxon>
        <taxon>Rotaria</taxon>
    </lineage>
</organism>
<reference evidence="2" key="1">
    <citation type="submission" date="2021-02" db="EMBL/GenBank/DDBJ databases">
        <authorList>
            <person name="Nowell W R."/>
        </authorList>
    </citation>
    <scope>NUCLEOTIDE SEQUENCE</scope>
</reference>